<dbReference type="PROSITE" id="PS51192">
    <property type="entry name" value="HELICASE_ATP_BIND_1"/>
    <property type="match status" value="1"/>
</dbReference>
<feature type="domain" description="Helicase C-terminal" evidence="6">
    <location>
        <begin position="537"/>
        <end position="752"/>
    </location>
</feature>
<comment type="caution">
    <text evidence="7">The sequence shown here is derived from an EMBL/GenBank/DDBJ whole genome shotgun (WGS) entry which is preliminary data.</text>
</comment>
<evidence type="ECO:0000256" key="4">
    <source>
        <dbReference type="ARBA" id="ARBA00022840"/>
    </source>
</evidence>
<evidence type="ECO:0000313" key="8">
    <source>
        <dbReference type="Proteomes" id="UP000441102"/>
    </source>
</evidence>
<dbReference type="InterPro" id="IPR001650">
    <property type="entry name" value="Helicase_C-like"/>
</dbReference>
<dbReference type="SUPFAM" id="SSF52540">
    <property type="entry name" value="P-loop containing nucleoside triphosphate hydrolases"/>
    <property type="match status" value="1"/>
</dbReference>
<name>A0A6I0DS08_BRUAN</name>
<organism evidence="7 8">
    <name type="scientific">Brucella anthropi</name>
    <name type="common">Ochrobactrum anthropi</name>
    <dbReference type="NCBI Taxonomy" id="529"/>
    <lineage>
        <taxon>Bacteria</taxon>
        <taxon>Pseudomonadati</taxon>
        <taxon>Pseudomonadota</taxon>
        <taxon>Alphaproteobacteria</taxon>
        <taxon>Hyphomicrobiales</taxon>
        <taxon>Brucellaceae</taxon>
        <taxon>Brucella/Ochrobactrum group</taxon>
        <taxon>Brucella</taxon>
    </lineage>
</organism>
<dbReference type="CDD" id="cd17921">
    <property type="entry name" value="DEXHc_Ski2"/>
    <property type="match status" value="1"/>
</dbReference>
<evidence type="ECO:0000313" key="7">
    <source>
        <dbReference type="EMBL" id="KAB2803132.1"/>
    </source>
</evidence>
<dbReference type="SMART" id="SM00490">
    <property type="entry name" value="HELICc"/>
    <property type="match status" value="1"/>
</dbReference>
<dbReference type="EMBL" id="WBWX01000001">
    <property type="protein sequence ID" value="KAB2803132.1"/>
    <property type="molecule type" value="Genomic_DNA"/>
</dbReference>
<keyword evidence="2" id="KW-0378">Hydrolase</keyword>
<dbReference type="RefSeq" id="WP_151576291.1">
    <property type="nucleotide sequence ID" value="NZ_WBWX01000001.1"/>
</dbReference>
<protein>
    <submittedName>
        <fullName evidence="7">DEAD/DEAH box helicase</fullName>
    </submittedName>
</protein>
<evidence type="ECO:0000259" key="5">
    <source>
        <dbReference type="PROSITE" id="PS51192"/>
    </source>
</evidence>
<keyword evidence="3 7" id="KW-0347">Helicase</keyword>
<dbReference type="AlphaFoldDB" id="A0A6I0DS08"/>
<sequence length="1179" mass="129784">MPTNPDTISAAITEAAAVGFRGRLIAQGQARAMIWRGGVLPPDAPQFSPQLSFDLHSYAYGLLGLGLRMLEMGGDADQARVAFVQAATALESVMAKGDRGEADRDFHFVMAAASYHLAQLSARAYSLLAIVINEENFSPLERALAQLMRRDINGLRARVHNYRLDGEGSDARISGLFQERLALEPIQPDDEAAPDRDGHDFLWEGLDIALTDNFFGAISIFLLALDRGERALVEQAIARLRNSLSICAELNLLPQWWAHRVAIHLLSDLWSNTFHERVPLAPTGGAAADWLRLRSILIASLACRSRAEIDLWPSQIEAAARAVDQSDNLVVSLPTSAGKTRVAELCILRCLAGGRRVMFVTPLRALSAQTEANLQRTFGPLGKTISALYGSIGVSGFDEDAIRERDIVVATPEKIDFALRNDPSLLDDVGLLIFDEGHMIGPGEREVRYEVQIQRLLRRPDAHQRRIVCLSAILPDGDQLEDFSAWLRRDQAGGPVKNDWRPTRLRFGEVGWNSPNARLNLRVDDERPFVPRFFTGFVPQLFIKPKRKRTKIFPCDQRELCLATAWRLVEDGQTVLIYCPQRRSVEPYAEVIVDLHERGALPSLLAVDPVALQTAIALGEEWLGPNSDILKCLRLGVALHHGALPTAYRKEVERLLRDGVLKVTISSPTLAQGLNLSATAVVMHSLYRNGEMIKVSEFKNVIGRAGRAYIDVEGLVLFPIFEDRRSKKHNEWVQLIGDPGAREMESGLIQLLTALLLRMHKIVGGDLNHLTEYVVNNAAAWNFPEVPGEKPKDRDDARKQWETHLATLDTAILSLIGEEDVPDADIEATLDAILQSSLWQRRLLRTSNEARIVFKSTLLIRSRHIWANSTPARRKGYFLAGLGLEAGQALDAVAADGNQLLVDANGALLIGDDEAAIAAITGIAERVFLFHPFSPDPLPDNWRDILRVWLLGQPLAALVANGDGDGLRFIEDGLVYRLPWAMEALRVRASANGDVVGAPGTAAALEDHELGLALSAVETGTMNRSASILMQAGFNSRLAAIKAVNDTGATFETGHDLRIWLRSPEVAAFADHPDWPTPETRSLWLDFAQEFAPTASQTWSERTYLANVNWTTVPPPPGSPVSLHHWNGQPLVLSPEGLSHGVLPYALNAGRRGLLRATVAAQGGQLDLVYLGPDDLWNV</sequence>
<accession>A0A6I0DS08</accession>
<dbReference type="PANTHER" id="PTHR47961">
    <property type="entry name" value="DNA POLYMERASE THETA, PUTATIVE (AFU_ORTHOLOGUE AFUA_1G05260)-RELATED"/>
    <property type="match status" value="1"/>
</dbReference>
<evidence type="ECO:0000256" key="2">
    <source>
        <dbReference type="ARBA" id="ARBA00022801"/>
    </source>
</evidence>
<dbReference type="InterPro" id="IPR050474">
    <property type="entry name" value="Hel308_SKI2-like"/>
</dbReference>
<dbReference type="InterPro" id="IPR027417">
    <property type="entry name" value="P-loop_NTPase"/>
</dbReference>
<dbReference type="PANTHER" id="PTHR47961:SF6">
    <property type="entry name" value="DNA-DIRECTED DNA POLYMERASE"/>
    <property type="match status" value="1"/>
</dbReference>
<dbReference type="GO" id="GO:0016787">
    <property type="term" value="F:hydrolase activity"/>
    <property type="evidence" value="ECO:0007669"/>
    <property type="project" value="UniProtKB-KW"/>
</dbReference>
<feature type="domain" description="Helicase ATP-binding" evidence="5">
    <location>
        <begin position="320"/>
        <end position="492"/>
    </location>
</feature>
<gene>
    <name evidence="7" type="ORF">F9L06_02945</name>
</gene>
<keyword evidence="1" id="KW-0547">Nucleotide-binding</keyword>
<dbReference type="SMART" id="SM00487">
    <property type="entry name" value="DEXDc"/>
    <property type="match status" value="1"/>
</dbReference>
<proteinExistence type="predicted"/>
<evidence type="ECO:0000259" key="6">
    <source>
        <dbReference type="PROSITE" id="PS51194"/>
    </source>
</evidence>
<dbReference type="Gene3D" id="3.40.50.300">
    <property type="entry name" value="P-loop containing nucleotide triphosphate hydrolases"/>
    <property type="match status" value="2"/>
</dbReference>
<evidence type="ECO:0000256" key="1">
    <source>
        <dbReference type="ARBA" id="ARBA00022741"/>
    </source>
</evidence>
<evidence type="ECO:0000256" key="3">
    <source>
        <dbReference type="ARBA" id="ARBA00022806"/>
    </source>
</evidence>
<keyword evidence="4" id="KW-0067">ATP-binding</keyword>
<dbReference type="GO" id="GO:0003676">
    <property type="term" value="F:nucleic acid binding"/>
    <property type="evidence" value="ECO:0007669"/>
    <property type="project" value="InterPro"/>
</dbReference>
<dbReference type="GO" id="GO:0004386">
    <property type="term" value="F:helicase activity"/>
    <property type="evidence" value="ECO:0007669"/>
    <property type="project" value="UniProtKB-KW"/>
</dbReference>
<dbReference type="Pfam" id="PF00270">
    <property type="entry name" value="DEAD"/>
    <property type="match status" value="1"/>
</dbReference>
<dbReference type="Proteomes" id="UP000441102">
    <property type="component" value="Unassembled WGS sequence"/>
</dbReference>
<dbReference type="GO" id="GO:0005524">
    <property type="term" value="F:ATP binding"/>
    <property type="evidence" value="ECO:0007669"/>
    <property type="project" value="UniProtKB-KW"/>
</dbReference>
<dbReference type="Pfam" id="PF00271">
    <property type="entry name" value="Helicase_C"/>
    <property type="match status" value="1"/>
</dbReference>
<dbReference type="PROSITE" id="PS51194">
    <property type="entry name" value="HELICASE_CTER"/>
    <property type="match status" value="1"/>
</dbReference>
<dbReference type="InterPro" id="IPR011545">
    <property type="entry name" value="DEAD/DEAH_box_helicase_dom"/>
</dbReference>
<reference evidence="7 8" key="1">
    <citation type="submission" date="2019-09" db="EMBL/GenBank/DDBJ databases">
        <title>Taxonomic organization of the family Brucellaceae based on a phylogenomic approach.</title>
        <authorList>
            <person name="Leclercq S."/>
            <person name="Cloeckaert A."/>
            <person name="Zygmunt M.S."/>
        </authorList>
    </citation>
    <scope>NUCLEOTIDE SEQUENCE [LARGE SCALE GENOMIC DNA]</scope>
    <source>
        <strain evidence="7 8">CCUG 34461</strain>
    </source>
</reference>
<dbReference type="InterPro" id="IPR014001">
    <property type="entry name" value="Helicase_ATP-bd"/>
</dbReference>